<dbReference type="GO" id="GO:0016874">
    <property type="term" value="F:ligase activity"/>
    <property type="evidence" value="ECO:0007669"/>
    <property type="project" value="UniProtKB-KW"/>
</dbReference>
<dbReference type="Pfam" id="PF00179">
    <property type="entry name" value="UQ_con"/>
    <property type="match status" value="1"/>
</dbReference>
<dbReference type="RefSeq" id="XP_064473312.1">
    <property type="nucleotide sequence ID" value="XM_064617242.1"/>
</dbReference>
<feature type="domain" description="UBC core" evidence="3">
    <location>
        <begin position="10"/>
        <end position="162"/>
    </location>
</feature>
<dbReference type="KEGG" id="oti:135387985"/>
<feature type="transmembrane region" description="Helical" evidence="2">
    <location>
        <begin position="290"/>
        <end position="307"/>
    </location>
</feature>
<reference evidence="4" key="1">
    <citation type="submission" date="2018-03" db="EMBL/GenBank/DDBJ databases">
        <title>The relapsing fever spirochete Borrelia turicatae persists in the highly oxidative environment of its soft-bodied tick vector.</title>
        <authorList>
            <person name="Bourret T.J."/>
            <person name="Boyle W.K."/>
            <person name="Valenzuela J.G."/>
            <person name="Oliveira F."/>
            <person name="Lopez J.E."/>
        </authorList>
    </citation>
    <scope>NUCLEOTIDE SEQUENCE</scope>
    <source>
        <strain evidence="4">Kansas strain/isolate</strain>
        <tissue evidence="4">Salivary glands</tissue>
    </source>
</reference>
<feature type="compositionally biased region" description="Polar residues" evidence="1">
    <location>
        <begin position="200"/>
        <end position="220"/>
    </location>
</feature>
<evidence type="ECO:0000259" key="3">
    <source>
        <dbReference type="PROSITE" id="PS50127"/>
    </source>
</evidence>
<keyword evidence="2" id="KW-1133">Transmembrane helix</keyword>
<dbReference type="SUPFAM" id="SSF54495">
    <property type="entry name" value="UBC-like"/>
    <property type="match status" value="1"/>
</dbReference>
<accession>A0A2R5LN29</accession>
<dbReference type="Gene3D" id="3.10.110.10">
    <property type="entry name" value="Ubiquitin Conjugating Enzyme"/>
    <property type="match status" value="1"/>
</dbReference>
<keyword evidence="4" id="KW-0436">Ligase</keyword>
<dbReference type="AlphaFoldDB" id="A0A2R5LN29"/>
<dbReference type="GeneID" id="135387985"/>
<feature type="region of interest" description="Disordered" evidence="1">
    <location>
        <begin position="189"/>
        <end position="245"/>
    </location>
</feature>
<dbReference type="EMBL" id="GGLE01006702">
    <property type="protein sequence ID" value="MBY10828.1"/>
    <property type="molecule type" value="Transcribed_RNA"/>
</dbReference>
<evidence type="ECO:0000256" key="1">
    <source>
        <dbReference type="SAM" id="MobiDB-lite"/>
    </source>
</evidence>
<proteinExistence type="predicted"/>
<keyword evidence="2" id="KW-0812">Transmembrane</keyword>
<dbReference type="PANTHER" id="PTHR24067">
    <property type="entry name" value="UBIQUITIN-CONJUGATING ENZYME E2"/>
    <property type="match status" value="1"/>
</dbReference>
<keyword evidence="2" id="KW-0472">Membrane</keyword>
<protein>
    <submittedName>
        <fullName evidence="4">Putative ubiquitin protein ligase</fullName>
    </submittedName>
</protein>
<dbReference type="PROSITE" id="PS50127">
    <property type="entry name" value="UBC_2"/>
    <property type="match status" value="1"/>
</dbReference>
<dbReference type="SMART" id="SM00212">
    <property type="entry name" value="UBCc"/>
    <property type="match status" value="1"/>
</dbReference>
<dbReference type="CDD" id="cd23799">
    <property type="entry name" value="UBCc_UBE2J"/>
    <property type="match status" value="1"/>
</dbReference>
<dbReference type="FunFam" id="3.10.110.10:FF:000086">
    <property type="entry name" value="Ubiquitin-conjugating enzyme E2 J1"/>
    <property type="match status" value="1"/>
</dbReference>
<organism evidence="4">
    <name type="scientific">Ornithodoros turicata</name>
    <dbReference type="NCBI Taxonomy" id="34597"/>
    <lineage>
        <taxon>Eukaryota</taxon>
        <taxon>Metazoa</taxon>
        <taxon>Ecdysozoa</taxon>
        <taxon>Arthropoda</taxon>
        <taxon>Chelicerata</taxon>
        <taxon>Arachnida</taxon>
        <taxon>Acari</taxon>
        <taxon>Parasitiformes</taxon>
        <taxon>Ixodida</taxon>
        <taxon>Ixodoidea</taxon>
        <taxon>Argasidae</taxon>
        <taxon>Ornithodorinae</taxon>
        <taxon>Ornithodoros</taxon>
    </lineage>
</organism>
<dbReference type="RefSeq" id="XP_064473314.1">
    <property type="nucleotide sequence ID" value="XM_064617244.1"/>
</dbReference>
<name>A0A2R5LN29_9ACAR</name>
<dbReference type="InterPro" id="IPR016135">
    <property type="entry name" value="UBQ-conjugating_enzyme/RWD"/>
</dbReference>
<evidence type="ECO:0000313" key="4">
    <source>
        <dbReference type="EMBL" id="MBY10828.1"/>
    </source>
</evidence>
<evidence type="ECO:0000256" key="2">
    <source>
        <dbReference type="SAM" id="Phobius"/>
    </source>
</evidence>
<dbReference type="InterPro" id="IPR000608">
    <property type="entry name" value="UBC"/>
</dbReference>
<dbReference type="InterPro" id="IPR050113">
    <property type="entry name" value="Ub_conjugating_enzyme"/>
</dbReference>
<dbReference type="RefSeq" id="XP_064473313.1">
    <property type="nucleotide sequence ID" value="XM_064617243.1"/>
</dbReference>
<sequence>MEGQYNLRSPAVKRIMREAQELREPTEEYFAQPLEDNLFEWHFTVRGPPETEFEGGLYHGRVILPPEYPMKPPSIILLTPNGRFETNKKICLSISGHHPESWQPSWSLRTALLAIIGFMPTHGSGAIGSLDYTPEERRALASKSQKWSCPRCGPLTQLLKEGKGEAPSSADQEARQQAAQITFKGAADKGSLETLPPTENAASAATPSPDTQLQASSRASLNEEAPSTRDVTRPGNDTQSQESLRRRAAEILARRAERLQQQHPVTGPPRVASRGHWRDSQLLKTAWDSAIWLVGMALVGLVVRRVFFV</sequence>